<organism evidence="1 2">
    <name type="scientific">Rubrivivax rivuli</name>
    <dbReference type="NCBI Taxonomy" id="1862385"/>
    <lineage>
        <taxon>Bacteria</taxon>
        <taxon>Pseudomonadati</taxon>
        <taxon>Pseudomonadota</taxon>
        <taxon>Betaproteobacteria</taxon>
        <taxon>Burkholderiales</taxon>
        <taxon>Sphaerotilaceae</taxon>
        <taxon>Rubrivivax</taxon>
    </lineage>
</organism>
<dbReference type="EMBL" id="SACR01000001">
    <property type="protein sequence ID" value="RVU49640.1"/>
    <property type="molecule type" value="Genomic_DNA"/>
</dbReference>
<dbReference type="PANTHER" id="PTHR40590">
    <property type="entry name" value="CYTOPLASMIC PROTEIN-RELATED"/>
    <property type="match status" value="1"/>
</dbReference>
<dbReference type="CDD" id="cd14789">
    <property type="entry name" value="Tiki"/>
    <property type="match status" value="1"/>
</dbReference>
<accession>A0A437RSD1</accession>
<protein>
    <submittedName>
        <fullName evidence="1">TraB/GumN family protein</fullName>
    </submittedName>
</protein>
<reference evidence="1 2" key="1">
    <citation type="submission" date="2019-01" db="EMBL/GenBank/DDBJ databases">
        <authorList>
            <person name="Chen W.-M."/>
        </authorList>
    </citation>
    <scope>NUCLEOTIDE SEQUENCE [LARGE SCALE GENOMIC DNA]</scope>
    <source>
        <strain evidence="1 2">KYPY4</strain>
    </source>
</reference>
<name>A0A437RSD1_9BURK</name>
<dbReference type="InterPro" id="IPR047111">
    <property type="entry name" value="YbaP-like"/>
</dbReference>
<comment type="caution">
    <text evidence="1">The sequence shown here is derived from an EMBL/GenBank/DDBJ whole genome shotgun (WGS) entry which is preliminary data.</text>
</comment>
<keyword evidence="2" id="KW-1185">Reference proteome</keyword>
<dbReference type="AlphaFoldDB" id="A0A437RSD1"/>
<dbReference type="Pfam" id="PF01963">
    <property type="entry name" value="TraB_PrgY_gumN"/>
    <property type="match status" value="1"/>
</dbReference>
<evidence type="ECO:0000313" key="2">
    <source>
        <dbReference type="Proteomes" id="UP000285575"/>
    </source>
</evidence>
<proteinExistence type="predicted"/>
<dbReference type="OrthoDB" id="9025834at2"/>
<dbReference type="PANTHER" id="PTHR40590:SF1">
    <property type="entry name" value="CYTOPLASMIC PROTEIN"/>
    <property type="match status" value="1"/>
</dbReference>
<gene>
    <name evidence="1" type="ORF">EOE66_03535</name>
</gene>
<dbReference type="InterPro" id="IPR002816">
    <property type="entry name" value="TraB/PrgY/GumN_fam"/>
</dbReference>
<dbReference type="Proteomes" id="UP000285575">
    <property type="component" value="Unassembled WGS sequence"/>
</dbReference>
<sequence length="357" mass="38620">MAGGHRDEGAGGMMAPPNPGPARWCWGRLSWHRQRMQRWLSLLTHRVVALGCAVLAAGSLAQQPATPAAGAAPAACPPPLPVQASTAPERDRGLLWRISRDGRSSWLYGTLHVGKPAWKRLGPQLSAALRSSEVLALEIDPSDPALQAALQDLQHTGLLPEPLQRRLNQAYARACIAPESMATLHPVLQATSLMVLEARWLGMDPSLAMEQLLLAQVRGSARRVVSLETAAQQKAVLVPADPAEALAALEQSLAQLEDGSSRRVMARMVAAWERGDLAALEDYASWCECANTPEDQAYMRKLNDERNGPLAAGIEAQHRSGRRVFAAVGALHMTGPQSLPRLLEGLGFRVERVRFGR</sequence>
<evidence type="ECO:0000313" key="1">
    <source>
        <dbReference type="EMBL" id="RVU49640.1"/>
    </source>
</evidence>